<accession>A0ABZ2Y201</accession>
<sequence>MYALFIVLNEVEYLSDILYKIRQLGIRGATVIDSMGSRSIEEKSKYGIPLIGGFMKSLEGGVQSNKTIFSVIEREEQVELVMEHVEKILGGDMQKPNKGIMFVLPVTHLRGGELHRHIESRENKKILNKELESEYY</sequence>
<name>A0ABZ2Y201_9FIRM</name>
<dbReference type="Gene3D" id="3.30.70.120">
    <property type="match status" value="1"/>
</dbReference>
<evidence type="ECO:0008006" key="3">
    <source>
        <dbReference type="Google" id="ProtNLM"/>
    </source>
</evidence>
<protein>
    <recommendedName>
        <fullName evidence="3">P-II family nitrogen regulator</fullName>
    </recommendedName>
</protein>
<dbReference type="InterPro" id="IPR011322">
    <property type="entry name" value="N-reg_PII-like_a/b"/>
</dbReference>
<dbReference type="RefSeq" id="WP_341876354.1">
    <property type="nucleotide sequence ID" value="NZ_CP121687.1"/>
</dbReference>
<dbReference type="Proteomes" id="UP001486565">
    <property type="component" value="Chromosome"/>
</dbReference>
<dbReference type="InterPro" id="IPR015867">
    <property type="entry name" value="N-reg_PII/ATP_PRibTrfase_C"/>
</dbReference>
<gene>
    <name evidence="1" type="ORF">QBE51_11210</name>
</gene>
<keyword evidence="2" id="KW-1185">Reference proteome</keyword>
<reference evidence="1 2" key="1">
    <citation type="submission" date="2023-03" db="EMBL/GenBank/DDBJ databases">
        <title>Novel Species.</title>
        <authorList>
            <person name="Ma S."/>
        </authorList>
    </citation>
    <scope>NUCLEOTIDE SEQUENCE [LARGE SCALE GENOMIC DNA]</scope>
    <source>
        <strain evidence="1 2">LIND6LT2</strain>
    </source>
</reference>
<proteinExistence type="predicted"/>
<evidence type="ECO:0000313" key="2">
    <source>
        <dbReference type="Proteomes" id="UP001486565"/>
    </source>
</evidence>
<organism evidence="1 2">
    <name type="scientific">Defluviitalea saccharophila</name>
    <dbReference type="NCBI Taxonomy" id="879970"/>
    <lineage>
        <taxon>Bacteria</taxon>
        <taxon>Bacillati</taxon>
        <taxon>Bacillota</taxon>
        <taxon>Clostridia</taxon>
        <taxon>Lachnospirales</taxon>
        <taxon>Defluviitaleaceae</taxon>
        <taxon>Defluviitalea</taxon>
    </lineage>
</organism>
<evidence type="ECO:0000313" key="1">
    <source>
        <dbReference type="EMBL" id="WZL69357.1"/>
    </source>
</evidence>
<dbReference type="EMBL" id="CP121687">
    <property type="protein sequence ID" value="WZL69357.1"/>
    <property type="molecule type" value="Genomic_DNA"/>
</dbReference>
<dbReference type="SUPFAM" id="SSF54913">
    <property type="entry name" value="GlnB-like"/>
    <property type="match status" value="1"/>
</dbReference>